<proteinExistence type="predicted"/>
<dbReference type="EMBL" id="CVQH01012891">
    <property type="protein sequence ID" value="CRK21556.1"/>
    <property type="molecule type" value="Genomic_DNA"/>
</dbReference>
<accession>A0A0G4LYS4</accession>
<protein>
    <submittedName>
        <fullName evidence="3">Uncharacterized protein</fullName>
    </submittedName>
</protein>
<dbReference type="AlphaFoldDB" id="A0A0G4LYS4"/>
<dbReference type="InterPro" id="IPR036879">
    <property type="entry name" value="TF_MADSbox_sf"/>
</dbReference>
<feature type="region of interest" description="Disordered" evidence="1">
    <location>
        <begin position="1"/>
        <end position="22"/>
    </location>
</feature>
<reference evidence="4 5" key="1">
    <citation type="submission" date="2015-05" db="EMBL/GenBank/DDBJ databases">
        <authorList>
            <person name="Fogelqvist Johan"/>
        </authorList>
    </citation>
    <scope>NUCLEOTIDE SEQUENCE [LARGE SCALE GENOMIC DNA]</scope>
    <source>
        <strain evidence="2">VL1</strain>
        <strain evidence="3">VL2</strain>
    </source>
</reference>
<gene>
    <name evidence="2" type="ORF">BN1708_013168</name>
    <name evidence="3" type="ORF">BN1723_013932</name>
</gene>
<evidence type="ECO:0000313" key="2">
    <source>
        <dbReference type="EMBL" id="CRK21556.1"/>
    </source>
</evidence>
<evidence type="ECO:0000313" key="3">
    <source>
        <dbReference type="EMBL" id="CRK27134.1"/>
    </source>
</evidence>
<dbReference type="Proteomes" id="UP000044602">
    <property type="component" value="Unassembled WGS sequence"/>
</dbReference>
<dbReference type="EMBL" id="CVQI01019890">
    <property type="protein sequence ID" value="CRK27134.1"/>
    <property type="molecule type" value="Genomic_DNA"/>
</dbReference>
<evidence type="ECO:0000313" key="4">
    <source>
        <dbReference type="Proteomes" id="UP000044602"/>
    </source>
</evidence>
<dbReference type="GO" id="GO:0046983">
    <property type="term" value="F:protein dimerization activity"/>
    <property type="evidence" value="ECO:0007669"/>
    <property type="project" value="InterPro"/>
</dbReference>
<dbReference type="GO" id="GO:0045944">
    <property type="term" value="P:positive regulation of transcription by RNA polymerase II"/>
    <property type="evidence" value="ECO:0007669"/>
    <property type="project" value="UniProtKB-ARBA"/>
</dbReference>
<keyword evidence="4" id="KW-1185">Reference proteome</keyword>
<feature type="non-terminal residue" evidence="3">
    <location>
        <position position="1"/>
    </location>
</feature>
<dbReference type="GO" id="GO:0003677">
    <property type="term" value="F:DNA binding"/>
    <property type="evidence" value="ECO:0007669"/>
    <property type="project" value="InterPro"/>
</dbReference>
<name>A0A0G4LYS4_VERLO</name>
<evidence type="ECO:0000256" key="1">
    <source>
        <dbReference type="SAM" id="MobiDB-lite"/>
    </source>
</evidence>
<sequence length="102" mass="12207">ITPSLLKPYDPEEIRKSRKRAATKFSKRRKTFLRRAHDLSRDCQAKVYTFIEYNHRTWLRTYPLPEIFIPSMFSTSAQLHDDKHDVEGYVLLEELDDHVVDK</sequence>
<dbReference type="Proteomes" id="UP000045706">
    <property type="component" value="Unassembled WGS sequence"/>
</dbReference>
<evidence type="ECO:0000313" key="5">
    <source>
        <dbReference type="Proteomes" id="UP000045706"/>
    </source>
</evidence>
<organism evidence="3 5">
    <name type="scientific">Verticillium longisporum</name>
    <name type="common">Verticillium dahliae var. longisporum</name>
    <dbReference type="NCBI Taxonomy" id="100787"/>
    <lineage>
        <taxon>Eukaryota</taxon>
        <taxon>Fungi</taxon>
        <taxon>Dikarya</taxon>
        <taxon>Ascomycota</taxon>
        <taxon>Pezizomycotina</taxon>
        <taxon>Sordariomycetes</taxon>
        <taxon>Hypocreomycetidae</taxon>
        <taxon>Glomerellales</taxon>
        <taxon>Plectosphaerellaceae</taxon>
        <taxon>Verticillium</taxon>
    </lineage>
</organism>
<dbReference type="SUPFAM" id="SSF55455">
    <property type="entry name" value="SRF-like"/>
    <property type="match status" value="1"/>
</dbReference>